<evidence type="ECO:0000259" key="17">
    <source>
        <dbReference type="Pfam" id="PF07992"/>
    </source>
</evidence>
<dbReference type="GO" id="GO:0005737">
    <property type="term" value="C:cytoplasm"/>
    <property type="evidence" value="ECO:0007669"/>
    <property type="project" value="UniProtKB-SubCell"/>
</dbReference>
<feature type="active site" description="Proton acceptor" evidence="12">
    <location>
        <position position="426"/>
    </location>
</feature>
<evidence type="ECO:0000256" key="7">
    <source>
        <dbReference type="ARBA" id="ARBA00023002"/>
    </source>
</evidence>
<keyword evidence="9" id="KW-1015">Disulfide bond</keyword>
<feature type="binding site" evidence="13">
    <location>
        <begin position="134"/>
        <end position="136"/>
    </location>
    <ligand>
        <name>FAD</name>
        <dbReference type="ChEBI" id="CHEBI:57692"/>
    </ligand>
</feature>
<dbReference type="AlphaFoldDB" id="A0A7C5DD06"/>
<dbReference type="Pfam" id="PF02852">
    <property type="entry name" value="Pyr_redox_dim"/>
    <property type="match status" value="1"/>
</dbReference>
<dbReference type="InterPro" id="IPR001100">
    <property type="entry name" value="Pyr_nuc-diS_OxRdtase"/>
</dbReference>
<dbReference type="GO" id="GO:0050660">
    <property type="term" value="F:flavin adenine dinucleotide binding"/>
    <property type="evidence" value="ECO:0007669"/>
    <property type="project" value="InterPro"/>
</dbReference>
<evidence type="ECO:0000259" key="16">
    <source>
        <dbReference type="Pfam" id="PF02852"/>
    </source>
</evidence>
<feature type="binding site" evidence="13">
    <location>
        <begin position="169"/>
        <end position="176"/>
    </location>
    <ligand>
        <name>NAD(+)</name>
        <dbReference type="ChEBI" id="CHEBI:57540"/>
    </ligand>
</feature>
<evidence type="ECO:0000256" key="2">
    <source>
        <dbReference type="ARBA" id="ARBA00007532"/>
    </source>
</evidence>
<evidence type="ECO:0000256" key="1">
    <source>
        <dbReference type="ARBA" id="ARBA00004496"/>
    </source>
</evidence>
<keyword evidence="4" id="KW-0963">Cytoplasm</keyword>
<dbReference type="PROSITE" id="PS00076">
    <property type="entry name" value="PYRIDINE_REDOX_1"/>
    <property type="match status" value="1"/>
</dbReference>
<evidence type="ECO:0000256" key="10">
    <source>
        <dbReference type="ARBA" id="ARBA00023284"/>
    </source>
</evidence>
<keyword evidence="6 13" id="KW-0274">FAD</keyword>
<dbReference type="InterPro" id="IPR016156">
    <property type="entry name" value="FAD/NAD-linked_Rdtase_dimer_sf"/>
</dbReference>
<dbReference type="SUPFAM" id="SSF51905">
    <property type="entry name" value="FAD/NAD(P)-binding domain"/>
    <property type="match status" value="1"/>
</dbReference>
<dbReference type="PIRSF" id="PIRSF000350">
    <property type="entry name" value="Mercury_reductase_MerA"/>
    <property type="match status" value="1"/>
</dbReference>
<feature type="domain" description="Pyridine nucleotide-disulphide oxidoreductase dimerisation" evidence="16">
    <location>
        <begin position="329"/>
        <end position="436"/>
    </location>
</feature>
<keyword evidence="10 15" id="KW-0676">Redox-active center</keyword>
<comment type="miscellaneous">
    <text evidence="15">The active site is a redox-active disulfide bond.</text>
</comment>
<feature type="binding site" evidence="13">
    <location>
        <position position="47"/>
    </location>
    <ligand>
        <name>FAD</name>
        <dbReference type="ChEBI" id="CHEBI:57692"/>
    </ligand>
</feature>
<sequence length="446" mass="49023">MRVGIVGAGPAGYLAALIGSIKGVEVYLFEKDRVGGVCLNRGCIPVKSLIKTSATINLSKKIRKNGIEFSEPLIDWSKVLLSKERAAKRLVSGVERLLNKRGVFIINGEAKVIHPGTIFANNQEYNVDKIIIATGSKPSNPPFPIPEGVWHSDQALMCDSIPQTIGIIGGGIIGMEFAYIFSSFGSKVAVFEIMDEILCRKDREMASMLRREMEKMGVIFYLGTKVEKIEKKGKGFRVIYDNEGVEKGKEFSNVLIAIGRELNSIGIPDTIEKDGYIKVNKKLETSMQNVYAAGDCIGGYLLAHSAFHEGEIAIKNCMGEEKKIEEEYIPRVVYTRPELAVVGFSEEELKEAHIEYDKAYFPFSANGRAIAENNVVGGIKILFDKQKRLLGASILGGIASEMITLLVNSMKHNLTIDNISETIFPHPTYSEAIKEACSIGIGLPVH</sequence>
<dbReference type="PANTHER" id="PTHR22912:SF217">
    <property type="entry name" value="DIHYDROLIPOYL DEHYDROGENASE"/>
    <property type="match status" value="1"/>
</dbReference>
<protein>
    <recommendedName>
        <fullName evidence="3 15">Dihydrolipoyl dehydrogenase</fullName>
        <ecNumber evidence="3 15">1.8.1.4</ecNumber>
    </recommendedName>
</protein>
<evidence type="ECO:0000256" key="4">
    <source>
        <dbReference type="ARBA" id="ARBA00022490"/>
    </source>
</evidence>
<keyword evidence="13" id="KW-0547">Nucleotide-binding</keyword>
<evidence type="ECO:0000313" key="18">
    <source>
        <dbReference type="EMBL" id="HHE04619.1"/>
    </source>
</evidence>
<dbReference type="EC" id="1.8.1.4" evidence="3 15"/>
<feature type="binding site" evidence="13">
    <location>
        <position position="259"/>
    </location>
    <ligand>
        <name>NAD(+)</name>
        <dbReference type="ChEBI" id="CHEBI:57540"/>
    </ligand>
</feature>
<feature type="binding site" evidence="13">
    <location>
        <position position="192"/>
    </location>
    <ligand>
        <name>NAD(+)</name>
        <dbReference type="ChEBI" id="CHEBI:57540"/>
    </ligand>
</feature>
<comment type="caution">
    <text evidence="18">The sequence shown here is derived from an EMBL/GenBank/DDBJ whole genome shotgun (WGS) entry which is preliminary data.</text>
</comment>
<evidence type="ECO:0000256" key="14">
    <source>
        <dbReference type="PIRSR" id="PIRSR000350-4"/>
    </source>
</evidence>
<dbReference type="FunFam" id="3.30.390.30:FF:000001">
    <property type="entry name" value="Dihydrolipoyl dehydrogenase"/>
    <property type="match status" value="1"/>
</dbReference>
<evidence type="ECO:0000256" key="12">
    <source>
        <dbReference type="PIRSR" id="PIRSR000350-2"/>
    </source>
</evidence>
<accession>A0A7C5DD06</accession>
<dbReference type="InterPro" id="IPR050151">
    <property type="entry name" value="Class-I_Pyr_Nuc-Dis_Oxidored"/>
</dbReference>
<dbReference type="GO" id="GO:0004148">
    <property type="term" value="F:dihydrolipoyl dehydrogenase (NADH) activity"/>
    <property type="evidence" value="ECO:0007669"/>
    <property type="project" value="UniProtKB-EC"/>
</dbReference>
<dbReference type="Pfam" id="PF07992">
    <property type="entry name" value="Pyr_redox_2"/>
    <property type="match status" value="1"/>
</dbReference>
<proteinExistence type="inferred from homology"/>
<evidence type="ECO:0000256" key="9">
    <source>
        <dbReference type="ARBA" id="ARBA00023157"/>
    </source>
</evidence>
<feature type="disulfide bond" description="Redox-active" evidence="14">
    <location>
        <begin position="38"/>
        <end position="43"/>
    </location>
</feature>
<dbReference type="PANTHER" id="PTHR22912">
    <property type="entry name" value="DISULFIDE OXIDOREDUCTASE"/>
    <property type="match status" value="1"/>
</dbReference>
<comment type="cofactor">
    <cofactor evidence="13 15">
        <name>FAD</name>
        <dbReference type="ChEBI" id="CHEBI:57692"/>
    </cofactor>
    <text evidence="13 15">Binds 1 FAD per subunit.</text>
</comment>
<feature type="binding site" evidence="13">
    <location>
        <position position="295"/>
    </location>
    <ligand>
        <name>FAD</name>
        <dbReference type="ChEBI" id="CHEBI:57692"/>
    </ligand>
</feature>
<evidence type="ECO:0000256" key="5">
    <source>
        <dbReference type="ARBA" id="ARBA00022630"/>
    </source>
</evidence>
<evidence type="ECO:0000256" key="11">
    <source>
        <dbReference type="ARBA" id="ARBA00049187"/>
    </source>
</evidence>
<evidence type="ECO:0000256" key="13">
    <source>
        <dbReference type="PIRSR" id="PIRSR000350-3"/>
    </source>
</evidence>
<evidence type="ECO:0000256" key="6">
    <source>
        <dbReference type="ARBA" id="ARBA00022827"/>
    </source>
</evidence>
<dbReference type="SUPFAM" id="SSF55424">
    <property type="entry name" value="FAD/NAD-linked reductases, dimerisation (C-terminal) domain"/>
    <property type="match status" value="1"/>
</dbReference>
<feature type="domain" description="FAD/NAD(P)-binding" evidence="17">
    <location>
        <begin position="2"/>
        <end position="310"/>
    </location>
</feature>
<dbReference type="EMBL" id="DRTB01000065">
    <property type="protein sequence ID" value="HHE04619.1"/>
    <property type="molecule type" value="Genomic_DNA"/>
</dbReference>
<evidence type="ECO:0000256" key="3">
    <source>
        <dbReference type="ARBA" id="ARBA00012608"/>
    </source>
</evidence>
<dbReference type="Gene3D" id="3.30.390.30">
    <property type="match status" value="1"/>
</dbReference>
<keyword evidence="8 13" id="KW-0520">NAD</keyword>
<dbReference type="Proteomes" id="UP000886110">
    <property type="component" value="Unassembled WGS sequence"/>
</dbReference>
<organism evidence="18">
    <name type="scientific">candidate division WOR-3 bacterium</name>
    <dbReference type="NCBI Taxonomy" id="2052148"/>
    <lineage>
        <taxon>Bacteria</taxon>
        <taxon>Bacteria division WOR-3</taxon>
    </lineage>
</organism>
<name>A0A7C5DD06_UNCW3</name>
<dbReference type="PRINTS" id="PR00368">
    <property type="entry name" value="FADPNR"/>
</dbReference>
<dbReference type="InterPro" id="IPR036188">
    <property type="entry name" value="FAD/NAD-bd_sf"/>
</dbReference>
<comment type="similarity">
    <text evidence="2 15">Belongs to the class-I pyridine nucleotide-disulfide oxidoreductase family.</text>
</comment>
<feature type="non-terminal residue" evidence="18">
    <location>
        <position position="446"/>
    </location>
</feature>
<comment type="catalytic activity">
    <reaction evidence="11 15">
        <text>N(6)-[(R)-dihydrolipoyl]-L-lysyl-[protein] + NAD(+) = N(6)-[(R)-lipoyl]-L-lysyl-[protein] + NADH + H(+)</text>
        <dbReference type="Rhea" id="RHEA:15045"/>
        <dbReference type="Rhea" id="RHEA-COMP:10474"/>
        <dbReference type="Rhea" id="RHEA-COMP:10475"/>
        <dbReference type="ChEBI" id="CHEBI:15378"/>
        <dbReference type="ChEBI" id="CHEBI:57540"/>
        <dbReference type="ChEBI" id="CHEBI:57945"/>
        <dbReference type="ChEBI" id="CHEBI:83099"/>
        <dbReference type="ChEBI" id="CHEBI:83100"/>
        <dbReference type="EC" id="1.8.1.4"/>
    </reaction>
</comment>
<dbReference type="InterPro" id="IPR006258">
    <property type="entry name" value="Lipoamide_DH"/>
</dbReference>
<dbReference type="GO" id="GO:0006103">
    <property type="term" value="P:2-oxoglutarate metabolic process"/>
    <property type="evidence" value="ECO:0007669"/>
    <property type="project" value="TreeGrafter"/>
</dbReference>
<reference evidence="18" key="1">
    <citation type="journal article" date="2020" name="mSystems">
        <title>Genome- and Community-Level Interaction Insights into Carbon Utilization and Element Cycling Functions of Hydrothermarchaeota in Hydrothermal Sediment.</title>
        <authorList>
            <person name="Zhou Z."/>
            <person name="Liu Y."/>
            <person name="Xu W."/>
            <person name="Pan J."/>
            <person name="Luo Z.H."/>
            <person name="Li M."/>
        </authorList>
    </citation>
    <scope>NUCLEOTIDE SEQUENCE [LARGE SCALE GENOMIC DNA]</scope>
    <source>
        <strain evidence="18">HyVt-74</strain>
    </source>
</reference>
<dbReference type="InterPro" id="IPR023753">
    <property type="entry name" value="FAD/NAD-binding_dom"/>
</dbReference>
<dbReference type="NCBIfam" id="TIGR01350">
    <property type="entry name" value="lipoamide_DH"/>
    <property type="match status" value="1"/>
</dbReference>
<dbReference type="Gene3D" id="3.50.50.60">
    <property type="entry name" value="FAD/NAD(P)-binding domain"/>
    <property type="match status" value="2"/>
</dbReference>
<keyword evidence="7 15" id="KW-0560">Oxidoreductase</keyword>
<comment type="subcellular location">
    <subcellularLocation>
        <location evidence="1">Cytoplasm</location>
    </subcellularLocation>
</comment>
<dbReference type="PRINTS" id="PR00411">
    <property type="entry name" value="PNDRDTASEI"/>
</dbReference>
<gene>
    <name evidence="18" type="primary">lpdA</name>
    <name evidence="18" type="ORF">ENL19_00995</name>
</gene>
<evidence type="ECO:0000256" key="15">
    <source>
        <dbReference type="RuleBase" id="RU003692"/>
    </source>
</evidence>
<dbReference type="InterPro" id="IPR004099">
    <property type="entry name" value="Pyr_nucl-diS_OxRdtase_dimer"/>
</dbReference>
<evidence type="ECO:0000256" key="8">
    <source>
        <dbReference type="ARBA" id="ARBA00023027"/>
    </source>
</evidence>
<dbReference type="InterPro" id="IPR012999">
    <property type="entry name" value="Pyr_OxRdtase_I_AS"/>
</dbReference>
<keyword evidence="5 15" id="KW-0285">Flavoprotein</keyword>